<organism evidence="2 3">
    <name type="scientific">Companilactobacillus nantensis DSM 16982</name>
    <dbReference type="NCBI Taxonomy" id="1423774"/>
    <lineage>
        <taxon>Bacteria</taxon>
        <taxon>Bacillati</taxon>
        <taxon>Bacillota</taxon>
        <taxon>Bacilli</taxon>
        <taxon>Lactobacillales</taxon>
        <taxon>Lactobacillaceae</taxon>
        <taxon>Companilactobacillus</taxon>
    </lineage>
</organism>
<evidence type="ECO:0000313" key="2">
    <source>
        <dbReference type="EMBL" id="KRM14607.1"/>
    </source>
</evidence>
<dbReference type="CDD" id="cd03311">
    <property type="entry name" value="CIMS_C_terminal_like"/>
    <property type="match status" value="1"/>
</dbReference>
<protein>
    <submittedName>
        <fullName evidence="2">Methionine synthase</fullName>
    </submittedName>
</protein>
<comment type="caution">
    <text evidence="2">The sequence shown here is derived from an EMBL/GenBank/DDBJ whole genome shotgun (WGS) entry which is preliminary data.</text>
</comment>
<dbReference type="SUPFAM" id="SSF51726">
    <property type="entry name" value="UROD/MetE-like"/>
    <property type="match status" value="1"/>
</dbReference>
<evidence type="ECO:0000259" key="1">
    <source>
        <dbReference type="Pfam" id="PF01717"/>
    </source>
</evidence>
<dbReference type="Proteomes" id="UP000051302">
    <property type="component" value="Unassembled WGS sequence"/>
</dbReference>
<keyword evidence="3" id="KW-1185">Reference proteome</keyword>
<dbReference type="PANTHER" id="PTHR43844">
    <property type="entry name" value="METHIONINE SYNTHASE"/>
    <property type="match status" value="1"/>
</dbReference>
<dbReference type="EMBL" id="AZFV01000035">
    <property type="protein sequence ID" value="KRM14607.1"/>
    <property type="molecule type" value="Genomic_DNA"/>
</dbReference>
<dbReference type="Gene3D" id="3.20.20.210">
    <property type="match status" value="1"/>
</dbReference>
<proteinExistence type="predicted"/>
<reference evidence="2 3" key="1">
    <citation type="journal article" date="2015" name="Genome Announc.">
        <title>Expanding the biotechnology potential of lactobacilli through comparative genomics of 213 strains and associated genera.</title>
        <authorList>
            <person name="Sun Z."/>
            <person name="Harris H.M."/>
            <person name="McCann A."/>
            <person name="Guo C."/>
            <person name="Argimon S."/>
            <person name="Zhang W."/>
            <person name="Yang X."/>
            <person name="Jeffery I.B."/>
            <person name="Cooney J.C."/>
            <person name="Kagawa T.F."/>
            <person name="Liu W."/>
            <person name="Song Y."/>
            <person name="Salvetti E."/>
            <person name="Wrobel A."/>
            <person name="Rasinkangas P."/>
            <person name="Parkhill J."/>
            <person name="Rea M.C."/>
            <person name="O'Sullivan O."/>
            <person name="Ritari J."/>
            <person name="Douillard F.P."/>
            <person name="Paul Ross R."/>
            <person name="Yang R."/>
            <person name="Briner A.E."/>
            <person name="Felis G.E."/>
            <person name="de Vos W.M."/>
            <person name="Barrangou R."/>
            <person name="Klaenhammer T.R."/>
            <person name="Caufield P.W."/>
            <person name="Cui Y."/>
            <person name="Zhang H."/>
            <person name="O'Toole P.W."/>
        </authorList>
    </citation>
    <scope>NUCLEOTIDE SEQUENCE [LARGE SCALE GENOMIC DNA]</scope>
    <source>
        <strain evidence="2 3">DSM 16982</strain>
    </source>
</reference>
<dbReference type="PATRIC" id="fig|1423774.3.peg.1810"/>
<dbReference type="RefSeq" id="WP_057893027.1">
    <property type="nucleotide sequence ID" value="NZ_AZFV01000035.1"/>
</dbReference>
<dbReference type="Pfam" id="PF01717">
    <property type="entry name" value="Meth_synt_2"/>
    <property type="match status" value="1"/>
</dbReference>
<dbReference type="STRING" id="1423774.FD31_GL001745"/>
<dbReference type="InterPro" id="IPR002629">
    <property type="entry name" value="Met_Synth_C/arc"/>
</dbReference>
<accession>A0A0R1WAE3</accession>
<dbReference type="AlphaFoldDB" id="A0A0R1WAE3"/>
<dbReference type="InterPro" id="IPR038071">
    <property type="entry name" value="UROD/MetE-like_sf"/>
</dbReference>
<dbReference type="GO" id="GO:0009086">
    <property type="term" value="P:methionine biosynthetic process"/>
    <property type="evidence" value="ECO:0007669"/>
    <property type="project" value="InterPro"/>
</dbReference>
<evidence type="ECO:0000313" key="3">
    <source>
        <dbReference type="Proteomes" id="UP000051302"/>
    </source>
</evidence>
<gene>
    <name evidence="2" type="ORF">FD31_GL001745</name>
</gene>
<dbReference type="PANTHER" id="PTHR43844:SF1">
    <property type="entry name" value="METHIONINE SYNTHASE"/>
    <property type="match status" value="1"/>
</dbReference>
<dbReference type="GO" id="GO:0003871">
    <property type="term" value="F:5-methyltetrahydropteroyltriglutamate-homocysteine S-methyltransferase activity"/>
    <property type="evidence" value="ECO:0007669"/>
    <property type="project" value="InterPro"/>
</dbReference>
<feature type="domain" description="Cobalamin-independent methionine synthase MetE C-terminal/archaeal" evidence="1">
    <location>
        <begin position="15"/>
        <end position="355"/>
    </location>
</feature>
<sequence>MTTTNTTTKIGFQHVGSFLRPAALKQARADFESGKINHDDLRKVENDAIEELINQQKDAGLDYATDGEFRRSYWHLDFFWGFEGVKHTHIGEGYDFSNGRSRDDTAVLTDKISFNADTHPFIQDFKFTKSITDKIGGILPKQTIPAPAQLYRELTRGKNLDALNRIYPDKQEFYNDVEKAYHDAILAFYNEGARVIQLDDCSWGRLLDKKFLATEEGKKLVAENVQDIYLELNNGAIADLPDDLTINTHICRGNFHSSFLFSGGYDNVADNLFGQENVDTYFLEYDSDRAGSFAPLAKVSGDKKVVLGLITSKDGKLENRQDIIDRIHEASQYLPLDRLWLSTQCGFASTEEGNVITPEQQWEKLALVKSIIDEVWGK</sequence>
<dbReference type="GO" id="GO:0008270">
    <property type="term" value="F:zinc ion binding"/>
    <property type="evidence" value="ECO:0007669"/>
    <property type="project" value="InterPro"/>
</dbReference>
<name>A0A0R1WAE3_9LACO</name>
<dbReference type="NCBIfam" id="NF005085">
    <property type="entry name" value="PRK06520.1"/>
    <property type="match status" value="1"/>
</dbReference>